<dbReference type="Proteomes" id="UP000294937">
    <property type="component" value="Unassembled WGS sequence"/>
</dbReference>
<comment type="caution">
    <text evidence="1">The sequence shown here is derived from an EMBL/GenBank/DDBJ whole genome shotgun (WGS) entry which is preliminary data.</text>
</comment>
<organism evidence="1 2">
    <name type="scientific">Hazenella coriacea</name>
    <dbReference type="NCBI Taxonomy" id="1179467"/>
    <lineage>
        <taxon>Bacteria</taxon>
        <taxon>Bacillati</taxon>
        <taxon>Bacillota</taxon>
        <taxon>Bacilli</taxon>
        <taxon>Bacillales</taxon>
        <taxon>Thermoactinomycetaceae</taxon>
        <taxon>Hazenella</taxon>
    </lineage>
</organism>
<dbReference type="OrthoDB" id="4399984at2"/>
<proteinExistence type="predicted"/>
<dbReference type="RefSeq" id="WP_131925613.1">
    <property type="nucleotide sequence ID" value="NZ_SMAG01000007.1"/>
</dbReference>
<protein>
    <submittedName>
        <fullName evidence="1">Uncharacterized protein DUF4272</fullName>
    </submittedName>
</protein>
<evidence type="ECO:0000313" key="2">
    <source>
        <dbReference type="Proteomes" id="UP000294937"/>
    </source>
</evidence>
<gene>
    <name evidence="1" type="ORF">EDD58_1072</name>
</gene>
<dbReference type="Pfam" id="PF14094">
    <property type="entry name" value="DUF4272"/>
    <property type="match status" value="1"/>
</dbReference>
<reference evidence="1 2" key="1">
    <citation type="submission" date="2019-03" db="EMBL/GenBank/DDBJ databases">
        <title>Genomic Encyclopedia of Type Strains, Phase IV (KMG-IV): sequencing the most valuable type-strain genomes for metagenomic binning, comparative biology and taxonomic classification.</title>
        <authorList>
            <person name="Goeker M."/>
        </authorList>
    </citation>
    <scope>NUCLEOTIDE SEQUENCE [LARGE SCALE GENOMIC DNA]</scope>
    <source>
        <strain evidence="1 2">DSM 45707</strain>
    </source>
</reference>
<dbReference type="EMBL" id="SMAG01000007">
    <property type="protein sequence ID" value="TCS93356.1"/>
    <property type="molecule type" value="Genomic_DNA"/>
</dbReference>
<name>A0A4R3L788_9BACL</name>
<dbReference type="AlphaFoldDB" id="A0A4R3L788"/>
<dbReference type="InterPro" id="IPR025368">
    <property type="entry name" value="DUF4272"/>
</dbReference>
<evidence type="ECO:0000313" key="1">
    <source>
        <dbReference type="EMBL" id="TCS93356.1"/>
    </source>
</evidence>
<keyword evidence="2" id="KW-1185">Reference proteome</keyword>
<accession>A0A4R3L788</accession>
<sequence length="219" mass="25653">MVQSIERKKRSEEKLRSIGLHPNQNIPALEDETMIQLRSPQEVASRALLLHALMGVIFYEKPEEVVRWVQNEGLWESLTPKEKEIFLVPISNLDDGEKVWRQKSLQSNLLTWRIEGLWVLLWSLGKIDLLDLPKVKCDGGLLRGCVPELGQSVQSFIKDAQFRNISILLDEVDFTYRIHRSFHEEGDQQSFLQSFDQMIVYERIHALAWLVNWLDEWDD</sequence>